<dbReference type="Proteomes" id="UP000006753">
    <property type="component" value="Unassembled WGS sequence"/>
</dbReference>
<dbReference type="EMBL" id="JH921444">
    <property type="protein sequence ID" value="EKD14915.1"/>
    <property type="molecule type" value="Genomic_DNA"/>
</dbReference>
<dbReference type="GO" id="GO:0050684">
    <property type="term" value="P:regulation of mRNA processing"/>
    <property type="evidence" value="ECO:0007669"/>
    <property type="project" value="TreeGrafter"/>
</dbReference>
<dbReference type="Gene3D" id="1.10.510.10">
    <property type="entry name" value="Transferase(Phosphotransferase) domain 1"/>
    <property type="match status" value="1"/>
</dbReference>
<dbReference type="GeneID" id="18763061"/>
<dbReference type="InterPro" id="IPR008266">
    <property type="entry name" value="Tyr_kinase_AS"/>
</dbReference>
<sequence length="259" mass="29474">MNFLIQDNEPATTVKPGIPIVVVSSIAEKQEHDTNAGEGKEIFQRADDLKETIQPMRDKGNEKLRDDGNLYSISKFEKVKDVEYYTKDGFHPMSIGDNFKDGKYRIVHKLRNEAFATVWLARDIEEERYVAIKIALADFSKKFSDNQYYMDAESRQRMALQLAQTLAILHSAEVEIVHRDLTSANVLLELKSIDSYSQVLYETADLTRLLGHRTSNIRVIDFGESFFVDKSLEESVGTPADFRSPELLLENKCGKGSNI</sequence>
<dbReference type="GO" id="GO:0005634">
    <property type="term" value="C:nucleus"/>
    <property type="evidence" value="ECO:0007669"/>
    <property type="project" value="TreeGrafter"/>
</dbReference>
<evidence type="ECO:0000256" key="1">
    <source>
        <dbReference type="ARBA" id="ARBA00003747"/>
    </source>
</evidence>
<dbReference type="AlphaFoldDB" id="K1WC02"/>
<dbReference type="InterPro" id="IPR011009">
    <property type="entry name" value="Kinase-like_dom_sf"/>
</dbReference>
<evidence type="ECO:0000256" key="4">
    <source>
        <dbReference type="ARBA" id="ARBA00013948"/>
    </source>
</evidence>
<comment type="catalytic activity">
    <reaction evidence="14">
        <text>L-seryl-[protein] + ATP = O-phospho-L-seryl-[protein] + ADP + H(+)</text>
        <dbReference type="Rhea" id="RHEA:17989"/>
        <dbReference type="Rhea" id="RHEA-COMP:9863"/>
        <dbReference type="Rhea" id="RHEA-COMP:11604"/>
        <dbReference type="ChEBI" id="CHEBI:15378"/>
        <dbReference type="ChEBI" id="CHEBI:29999"/>
        <dbReference type="ChEBI" id="CHEBI:30616"/>
        <dbReference type="ChEBI" id="CHEBI:83421"/>
        <dbReference type="ChEBI" id="CHEBI:456216"/>
        <dbReference type="EC" id="2.7.11.1"/>
    </reaction>
</comment>
<dbReference type="eggNOG" id="KOG1290">
    <property type="taxonomic scope" value="Eukaryota"/>
</dbReference>
<comment type="subunit">
    <text evidence="2">Component of the EKC/KEOPS complex composed of at least BUD32, CGI121, GON7, KAE1 and PCC1; the whole complex dimerizes.</text>
</comment>
<keyword evidence="8" id="KW-0547">Nucleotide-binding</keyword>
<accession>K1WC02</accession>
<keyword evidence="7" id="KW-0808">Transferase</keyword>
<dbReference type="GO" id="GO:0004674">
    <property type="term" value="F:protein serine/threonine kinase activity"/>
    <property type="evidence" value="ECO:0007669"/>
    <property type="project" value="UniProtKB-KW"/>
</dbReference>
<dbReference type="KEGG" id="mbe:MBM_07126"/>
<dbReference type="PROSITE" id="PS50011">
    <property type="entry name" value="PROTEIN_KINASE_DOM"/>
    <property type="match status" value="1"/>
</dbReference>
<gene>
    <name evidence="16" type="ORF">MBM_07126</name>
</gene>
<comment type="function">
    <text evidence="1">Component of the EKC/KEOPS complex that is required for the formation of a threonylcarbamoyl group on adenosine at position 37 (t(6)A37) in tRNAs that read codons beginning with adenine. The complex is probably involved in the transfer of the threonylcarbamoyl moiety of threonylcarbamoyl-AMP (TC-AMP) to the N6 group of A37. BUD32 has ATPase activity in the context of the EKC/KEOPS complex and likely plays a supporting role to the catalytic subunit KAE1. The EKC/KEOPS complex also promotes both telomere uncapping and telomere elongation. The complex is required for efficient recruitment of transcriptional coactivators.</text>
</comment>
<organism evidence="16 17">
    <name type="scientific">Marssonina brunnea f. sp. multigermtubi (strain MB_m1)</name>
    <name type="common">Marssonina leaf spot fungus</name>
    <dbReference type="NCBI Taxonomy" id="1072389"/>
    <lineage>
        <taxon>Eukaryota</taxon>
        <taxon>Fungi</taxon>
        <taxon>Dikarya</taxon>
        <taxon>Ascomycota</taxon>
        <taxon>Pezizomycotina</taxon>
        <taxon>Leotiomycetes</taxon>
        <taxon>Helotiales</taxon>
        <taxon>Drepanopezizaceae</taxon>
        <taxon>Drepanopeziza</taxon>
    </lineage>
</organism>
<evidence type="ECO:0000313" key="17">
    <source>
        <dbReference type="Proteomes" id="UP000006753"/>
    </source>
</evidence>
<protein>
    <recommendedName>
        <fullName evidence="5">EKC/KEOPS complex subunit BUD32</fullName>
        <ecNumber evidence="3">2.7.11.1</ecNumber>
    </recommendedName>
    <alternativeName>
        <fullName evidence="11 12">Atypical Serine/threonine protein kinase BUD32</fullName>
    </alternativeName>
    <alternativeName>
        <fullName evidence="4">EKC/KEOPS complex subunit bud32</fullName>
    </alternativeName>
</protein>
<evidence type="ECO:0000256" key="7">
    <source>
        <dbReference type="ARBA" id="ARBA00022679"/>
    </source>
</evidence>
<evidence type="ECO:0000256" key="8">
    <source>
        <dbReference type="ARBA" id="ARBA00022741"/>
    </source>
</evidence>
<dbReference type="HOGENOM" id="CLU_1073926_0_0_1"/>
<evidence type="ECO:0000256" key="3">
    <source>
        <dbReference type="ARBA" id="ARBA00012513"/>
    </source>
</evidence>
<dbReference type="SUPFAM" id="SSF56112">
    <property type="entry name" value="Protein kinase-like (PK-like)"/>
    <property type="match status" value="1"/>
</dbReference>
<reference evidence="16 17" key="1">
    <citation type="journal article" date="2012" name="BMC Genomics">
        <title>Sequencing the genome of Marssonina brunnea reveals fungus-poplar co-evolution.</title>
        <authorList>
            <person name="Zhu S."/>
            <person name="Cao Y.-Z."/>
            <person name="Jiang C."/>
            <person name="Tan B.-Y."/>
            <person name="Wang Z."/>
            <person name="Feng S."/>
            <person name="Zhang L."/>
            <person name="Su X.-H."/>
            <person name="Brejova B."/>
            <person name="Vinar T."/>
            <person name="Xu M."/>
            <person name="Wang M.-X."/>
            <person name="Zhang S.-G."/>
            <person name="Huang M.-R."/>
            <person name="Wu R."/>
            <person name="Zhou Y."/>
        </authorList>
    </citation>
    <scope>NUCLEOTIDE SEQUENCE [LARGE SCALE GENOMIC DNA]</scope>
    <source>
        <strain evidence="16 17">MB_m1</strain>
    </source>
</reference>
<dbReference type="PANTHER" id="PTHR47634:SF9">
    <property type="entry name" value="PROTEIN KINASE DOMAIN-CONTAINING PROTEIN-RELATED"/>
    <property type="match status" value="1"/>
</dbReference>
<dbReference type="GO" id="GO:0000245">
    <property type="term" value="P:spliceosomal complex assembly"/>
    <property type="evidence" value="ECO:0007669"/>
    <property type="project" value="TreeGrafter"/>
</dbReference>
<dbReference type="Pfam" id="PF00069">
    <property type="entry name" value="Pkinase"/>
    <property type="match status" value="1"/>
</dbReference>
<keyword evidence="10" id="KW-0067">ATP-binding</keyword>
<evidence type="ECO:0000256" key="5">
    <source>
        <dbReference type="ARBA" id="ARBA00019973"/>
    </source>
</evidence>
<evidence type="ECO:0000313" key="16">
    <source>
        <dbReference type="EMBL" id="EKD14915.1"/>
    </source>
</evidence>
<evidence type="ECO:0000256" key="14">
    <source>
        <dbReference type="ARBA" id="ARBA00048679"/>
    </source>
</evidence>
<evidence type="ECO:0000256" key="12">
    <source>
        <dbReference type="ARBA" id="ARBA00033194"/>
    </source>
</evidence>
<evidence type="ECO:0000256" key="10">
    <source>
        <dbReference type="ARBA" id="ARBA00022840"/>
    </source>
</evidence>
<dbReference type="GO" id="GO:0005737">
    <property type="term" value="C:cytoplasm"/>
    <property type="evidence" value="ECO:0007669"/>
    <property type="project" value="TreeGrafter"/>
</dbReference>
<dbReference type="InParanoid" id="K1WC02"/>
<name>K1WC02_MARBU</name>
<dbReference type="PANTHER" id="PTHR47634">
    <property type="entry name" value="PROTEIN KINASE DOMAIN-CONTAINING PROTEIN-RELATED"/>
    <property type="match status" value="1"/>
</dbReference>
<dbReference type="Gene3D" id="3.30.200.20">
    <property type="entry name" value="Phosphorylase Kinase, domain 1"/>
    <property type="match status" value="1"/>
</dbReference>
<proteinExistence type="predicted"/>
<dbReference type="PROSITE" id="PS00109">
    <property type="entry name" value="PROTEIN_KINASE_TYR"/>
    <property type="match status" value="1"/>
</dbReference>
<dbReference type="InterPro" id="IPR000719">
    <property type="entry name" value="Prot_kinase_dom"/>
</dbReference>
<feature type="domain" description="Protein kinase" evidence="15">
    <location>
        <begin position="28"/>
        <end position="259"/>
    </location>
</feature>
<comment type="catalytic activity">
    <reaction evidence="13">
        <text>L-threonyl-[protein] + ATP = O-phospho-L-threonyl-[protein] + ADP + H(+)</text>
        <dbReference type="Rhea" id="RHEA:46608"/>
        <dbReference type="Rhea" id="RHEA-COMP:11060"/>
        <dbReference type="Rhea" id="RHEA-COMP:11605"/>
        <dbReference type="ChEBI" id="CHEBI:15378"/>
        <dbReference type="ChEBI" id="CHEBI:30013"/>
        <dbReference type="ChEBI" id="CHEBI:30616"/>
        <dbReference type="ChEBI" id="CHEBI:61977"/>
        <dbReference type="ChEBI" id="CHEBI:456216"/>
        <dbReference type="EC" id="2.7.11.1"/>
    </reaction>
</comment>
<keyword evidence="17" id="KW-1185">Reference proteome</keyword>
<evidence type="ECO:0000259" key="15">
    <source>
        <dbReference type="PROSITE" id="PS50011"/>
    </source>
</evidence>
<keyword evidence="6" id="KW-0723">Serine/threonine-protein kinase</keyword>
<dbReference type="InterPro" id="IPR051334">
    <property type="entry name" value="SRPK"/>
</dbReference>
<dbReference type="GO" id="GO:0005524">
    <property type="term" value="F:ATP binding"/>
    <property type="evidence" value="ECO:0007669"/>
    <property type="project" value="UniProtKB-KW"/>
</dbReference>
<keyword evidence="9 16" id="KW-0418">Kinase</keyword>
<evidence type="ECO:0000256" key="2">
    <source>
        <dbReference type="ARBA" id="ARBA00011534"/>
    </source>
</evidence>
<evidence type="ECO:0000256" key="9">
    <source>
        <dbReference type="ARBA" id="ARBA00022777"/>
    </source>
</evidence>
<evidence type="ECO:0000256" key="6">
    <source>
        <dbReference type="ARBA" id="ARBA00022527"/>
    </source>
</evidence>
<dbReference type="EC" id="2.7.11.1" evidence="3"/>
<evidence type="ECO:0000256" key="11">
    <source>
        <dbReference type="ARBA" id="ARBA00030980"/>
    </source>
</evidence>
<evidence type="ECO:0000256" key="13">
    <source>
        <dbReference type="ARBA" id="ARBA00047899"/>
    </source>
</evidence>
<dbReference type="OrthoDB" id="5979581at2759"/>